<keyword evidence="3" id="KW-0547">Nucleotide-binding</keyword>
<evidence type="ECO:0000256" key="1">
    <source>
        <dbReference type="ARBA" id="ARBA00006184"/>
    </source>
</evidence>
<dbReference type="NCBIfam" id="TIGR02928">
    <property type="entry name" value="orc1/cdc6 family replication initiation protein"/>
    <property type="match status" value="1"/>
</dbReference>
<dbReference type="Gene3D" id="1.10.8.60">
    <property type="match status" value="1"/>
</dbReference>
<dbReference type="OrthoDB" id="270161at2157"/>
<evidence type="ECO:0000256" key="2">
    <source>
        <dbReference type="ARBA" id="ARBA00022705"/>
    </source>
</evidence>
<dbReference type="InterPro" id="IPR049945">
    <property type="entry name" value="AAA_22"/>
</dbReference>
<dbReference type="InterPro" id="IPR003593">
    <property type="entry name" value="AAA+_ATPase"/>
</dbReference>
<organism evidence="7 8">
    <name type="scientific">Natronomonas salsuginis</name>
    <dbReference type="NCBI Taxonomy" id="2217661"/>
    <lineage>
        <taxon>Archaea</taxon>
        <taxon>Methanobacteriati</taxon>
        <taxon>Methanobacteriota</taxon>
        <taxon>Stenosarchaea group</taxon>
        <taxon>Halobacteria</taxon>
        <taxon>Halobacteriales</taxon>
        <taxon>Natronomonadaceae</taxon>
        <taxon>Natronomonas</taxon>
    </lineage>
</organism>
<dbReference type="InterPro" id="IPR027417">
    <property type="entry name" value="P-loop_NTPase"/>
</dbReference>
<comment type="caution">
    <text evidence="7">The sequence shown here is derived from an EMBL/GenBank/DDBJ whole genome shotgun (WGS) entry which is preliminary data.</text>
</comment>
<proteinExistence type="inferred from homology"/>
<dbReference type="SUPFAM" id="SSF52540">
    <property type="entry name" value="P-loop containing nucleoside triphosphate hydrolases"/>
    <property type="match status" value="1"/>
</dbReference>
<evidence type="ECO:0000313" key="8">
    <source>
        <dbReference type="Proteomes" id="UP000308037"/>
    </source>
</evidence>
<reference evidence="7 8" key="1">
    <citation type="submission" date="2019-04" db="EMBL/GenBank/DDBJ databases">
        <title>Natronomonas sp. F20-122 a newhaloarchaeon isolated from a saline saltern of Isla Bacuta, Huelva, Spain.</title>
        <authorList>
            <person name="Duran-Viseras A."/>
            <person name="Sanchez-Porro C."/>
            <person name="Ventosa A."/>
        </authorList>
    </citation>
    <scope>NUCLEOTIDE SEQUENCE [LARGE SCALE GENOMIC DNA]</scope>
    <source>
        <strain evidence="7 8">F20-122</strain>
    </source>
</reference>
<dbReference type="InterPro" id="IPR050311">
    <property type="entry name" value="ORC1/CDC6"/>
</dbReference>
<dbReference type="InterPro" id="IPR055237">
    <property type="entry name" value="Cdc6_lid"/>
</dbReference>
<dbReference type="GO" id="GO:0005524">
    <property type="term" value="F:ATP binding"/>
    <property type="evidence" value="ECO:0007669"/>
    <property type="project" value="UniProtKB-KW"/>
</dbReference>
<dbReference type="AlphaFoldDB" id="A0A4U5J9C6"/>
<dbReference type="GO" id="GO:0006260">
    <property type="term" value="P:DNA replication"/>
    <property type="evidence" value="ECO:0007669"/>
    <property type="project" value="UniProtKB-KW"/>
</dbReference>
<feature type="domain" description="AAA+ ATPase" evidence="6">
    <location>
        <begin position="39"/>
        <end position="174"/>
    </location>
</feature>
<evidence type="ECO:0000259" key="6">
    <source>
        <dbReference type="SMART" id="SM00382"/>
    </source>
</evidence>
<keyword evidence="4" id="KW-0067">ATP-binding</keyword>
<dbReference type="PANTHER" id="PTHR10763:SF22">
    <property type="entry name" value="ORC1-TYPE DNA REPLICATION PROTEIN"/>
    <property type="match status" value="1"/>
</dbReference>
<name>A0A4U5J9C6_9EURY</name>
<evidence type="ECO:0000313" key="7">
    <source>
        <dbReference type="EMBL" id="TKR25085.1"/>
    </source>
</evidence>
<dbReference type="SMART" id="SM00382">
    <property type="entry name" value="AAA"/>
    <property type="match status" value="1"/>
</dbReference>
<keyword evidence="2" id="KW-0235">DNA replication</keyword>
<protein>
    <submittedName>
        <fullName evidence="7">AAA family ATPase</fullName>
    </submittedName>
</protein>
<dbReference type="RefSeq" id="WP_137277119.1">
    <property type="nucleotide sequence ID" value="NZ_QKNX01000005.1"/>
</dbReference>
<dbReference type="Gene3D" id="3.40.50.300">
    <property type="entry name" value="P-loop containing nucleotide triphosphate hydrolases"/>
    <property type="match status" value="1"/>
</dbReference>
<comment type="function">
    <text evidence="5">Involved in regulation of DNA replication.</text>
</comment>
<dbReference type="GO" id="GO:0016887">
    <property type="term" value="F:ATP hydrolysis activity"/>
    <property type="evidence" value="ECO:0007669"/>
    <property type="project" value="InterPro"/>
</dbReference>
<dbReference type="CDD" id="cd18139">
    <property type="entry name" value="HLD_clamp_RarA"/>
    <property type="match status" value="1"/>
</dbReference>
<accession>A0A4U5J9C6</accession>
<dbReference type="Pfam" id="PF13401">
    <property type="entry name" value="AAA_22"/>
    <property type="match status" value="1"/>
</dbReference>
<dbReference type="PANTHER" id="PTHR10763">
    <property type="entry name" value="CELL DIVISION CONTROL PROTEIN 6-RELATED"/>
    <property type="match status" value="1"/>
</dbReference>
<dbReference type="InterPro" id="IPR014277">
    <property type="entry name" value="Orc1/Cdc6_arc"/>
</dbReference>
<gene>
    <name evidence="7" type="ORF">DM868_12070</name>
</gene>
<evidence type="ECO:0000256" key="3">
    <source>
        <dbReference type="ARBA" id="ARBA00022741"/>
    </source>
</evidence>
<dbReference type="EMBL" id="QKNX01000005">
    <property type="protein sequence ID" value="TKR25085.1"/>
    <property type="molecule type" value="Genomic_DNA"/>
</dbReference>
<keyword evidence="8" id="KW-1185">Reference proteome</keyword>
<dbReference type="Pfam" id="PF22703">
    <property type="entry name" value="Cdc6_lid"/>
    <property type="match status" value="1"/>
</dbReference>
<evidence type="ECO:0000256" key="5">
    <source>
        <dbReference type="ARBA" id="ARBA00057740"/>
    </source>
</evidence>
<evidence type="ECO:0000256" key="4">
    <source>
        <dbReference type="ARBA" id="ARBA00022840"/>
    </source>
</evidence>
<dbReference type="Proteomes" id="UP000308037">
    <property type="component" value="Unassembled WGS sequence"/>
</dbReference>
<comment type="similarity">
    <text evidence="1">Belongs to the CDC6/cdc18 family.</text>
</comment>
<dbReference type="FunFam" id="3.40.50.300:FF:001565">
    <property type="entry name" value="Orc1-type DNA replication protein"/>
    <property type="match status" value="1"/>
</dbReference>
<sequence length="334" mass="38369">MITDARVLQPEFIPREVQHRDAEVNYLSSVLIPITEGQRADPALLHGPSGAGKTCIAQFLVEQLREEVVSLNYQYVNCWEDHSRFKTLYRLLDGIGRTIDVHRQSTPKDVLLERLRKADETPYVVILDEVDQLEDKSLLYDLYRIPHLTMILISNDEEELFAAVDDRLNSRLADCERIRFRSYWEGELVAILSDRVRWGLTDGVIDTPRLELIAANAGGDARVAIGILRRSARKAKNESVDEITADIIQEETPEAKSEIKQKTIDRLTTDQELLYNIITEHGEITPQNLYETYCATASDPKTKRMVRNYLSKLEHYNLIRAEGNTKARIYRTRA</sequence>